<reference evidence="1 2" key="1">
    <citation type="submission" date="2019-07" db="EMBL/GenBank/DDBJ databases">
        <title>Whole genome shotgun sequence of Pseudoalteromonas espejiana NBRC 102222.</title>
        <authorList>
            <person name="Hosoyama A."/>
            <person name="Uohara A."/>
            <person name="Ohji S."/>
            <person name="Ichikawa N."/>
        </authorList>
    </citation>
    <scope>NUCLEOTIDE SEQUENCE [LARGE SCALE GENOMIC DNA]</scope>
    <source>
        <strain evidence="1 2">NBRC 102222</strain>
    </source>
</reference>
<evidence type="ECO:0008006" key="3">
    <source>
        <dbReference type="Google" id="ProtNLM"/>
    </source>
</evidence>
<gene>
    <name evidence="1" type="ORF">PES01_37790</name>
</gene>
<organism evidence="1 2">
    <name type="scientific">Pseudoalteromonas espejiana</name>
    <dbReference type="NCBI Taxonomy" id="28107"/>
    <lineage>
        <taxon>Bacteria</taxon>
        <taxon>Pseudomonadati</taxon>
        <taxon>Pseudomonadota</taxon>
        <taxon>Gammaproteobacteria</taxon>
        <taxon>Alteromonadales</taxon>
        <taxon>Pseudoalteromonadaceae</taxon>
        <taxon>Pseudoalteromonas</taxon>
    </lineage>
</organism>
<sequence>MNFVTSIVVSALVVICVWCLMVIQPSQAHAISKPVSMESNETFEVIRHQPKKNLSEVEKGGFLIDGISQKITISEVTTLWEHFNSAKQLHNRLRKQPGSVIVFYTDFSDNYQTANVTIGYKASDLKSPVAPIKVSKGKYTTLLKSDSYTNTQIAQSWSNINYQKAPNAVLEIHTLNANGETNSSELYVKYEEAK</sequence>
<comment type="caution">
    <text evidence="1">The sequence shown here is derived from an EMBL/GenBank/DDBJ whole genome shotgun (WGS) entry which is preliminary data.</text>
</comment>
<dbReference type="EMBL" id="BJUM01000064">
    <property type="protein sequence ID" value="GEK56934.1"/>
    <property type="molecule type" value="Genomic_DNA"/>
</dbReference>
<dbReference type="RefSeq" id="WP_089349545.1">
    <property type="nucleotide sequence ID" value="NZ_BJUM01000064.1"/>
</dbReference>
<protein>
    <recommendedName>
        <fullName evidence="3">AraC family transcriptional regulator</fullName>
    </recommendedName>
</protein>
<name>A0A510Y0W7_9GAMM</name>
<evidence type="ECO:0000313" key="2">
    <source>
        <dbReference type="Proteomes" id="UP000321419"/>
    </source>
</evidence>
<dbReference type="Proteomes" id="UP000321419">
    <property type="component" value="Unassembled WGS sequence"/>
</dbReference>
<dbReference type="AlphaFoldDB" id="A0A510Y0W7"/>
<dbReference type="OrthoDB" id="5870161at2"/>
<accession>A0A510Y0W7</accession>
<evidence type="ECO:0000313" key="1">
    <source>
        <dbReference type="EMBL" id="GEK56934.1"/>
    </source>
</evidence>
<proteinExistence type="predicted"/>
<keyword evidence="2" id="KW-1185">Reference proteome</keyword>